<dbReference type="GO" id="GO:0004879">
    <property type="term" value="F:nuclear receptor activity"/>
    <property type="evidence" value="ECO:0007669"/>
    <property type="project" value="TreeGrafter"/>
</dbReference>
<keyword evidence="4" id="KW-0805">Transcription regulation</keyword>
<evidence type="ECO:0000256" key="1">
    <source>
        <dbReference type="ARBA" id="ARBA00022723"/>
    </source>
</evidence>
<evidence type="ECO:0000256" key="2">
    <source>
        <dbReference type="ARBA" id="ARBA00022771"/>
    </source>
</evidence>
<evidence type="ECO:0000256" key="7">
    <source>
        <dbReference type="ARBA" id="ARBA00023170"/>
    </source>
</evidence>
<keyword evidence="2" id="KW-0863">Zinc-finger</keyword>
<keyword evidence="5" id="KW-0238">DNA-binding</keyword>
<feature type="domain" description="Nuclear receptor" evidence="9">
    <location>
        <begin position="6"/>
        <end position="83"/>
    </location>
</feature>
<dbReference type="InterPro" id="IPR050234">
    <property type="entry name" value="Nuclear_hormone_rcpt_NR1"/>
</dbReference>
<dbReference type="Gene3D" id="1.10.565.10">
    <property type="entry name" value="Retinoid X Receptor"/>
    <property type="match status" value="2"/>
</dbReference>
<dbReference type="EMBL" id="CAJOAY010000725">
    <property type="protein sequence ID" value="CAF3723503.1"/>
    <property type="molecule type" value="Genomic_DNA"/>
</dbReference>
<dbReference type="OrthoDB" id="10000397at2759"/>
<dbReference type="AlphaFoldDB" id="A0A813Z2H5"/>
<keyword evidence="6" id="KW-0804">Transcription</keyword>
<dbReference type="EMBL" id="CAJNON010000060">
    <property type="protein sequence ID" value="CAF0893607.1"/>
    <property type="molecule type" value="Genomic_DNA"/>
</dbReference>
<evidence type="ECO:0000256" key="3">
    <source>
        <dbReference type="ARBA" id="ARBA00022833"/>
    </source>
</evidence>
<evidence type="ECO:0000259" key="9">
    <source>
        <dbReference type="PROSITE" id="PS51030"/>
    </source>
</evidence>
<keyword evidence="8" id="KW-0539">Nucleus</keyword>
<dbReference type="GO" id="GO:0000978">
    <property type="term" value="F:RNA polymerase II cis-regulatory region sequence-specific DNA binding"/>
    <property type="evidence" value="ECO:0007669"/>
    <property type="project" value="TreeGrafter"/>
</dbReference>
<dbReference type="Proteomes" id="UP000663881">
    <property type="component" value="Unassembled WGS sequence"/>
</dbReference>
<dbReference type="PROSITE" id="PS51030">
    <property type="entry name" value="NUCLEAR_REC_DBD_2"/>
    <property type="match status" value="1"/>
</dbReference>
<dbReference type="PANTHER" id="PTHR24082">
    <property type="entry name" value="NUCLEAR HORMONE RECEPTOR"/>
    <property type="match status" value="1"/>
</dbReference>
<dbReference type="Proteomes" id="UP000663891">
    <property type="component" value="Unassembled WGS sequence"/>
</dbReference>
<proteinExistence type="predicted"/>
<keyword evidence="1" id="KW-0479">Metal-binding</keyword>
<keyword evidence="3" id="KW-0862">Zinc</keyword>
<evidence type="ECO:0000256" key="6">
    <source>
        <dbReference type="ARBA" id="ARBA00023163"/>
    </source>
</evidence>
<name>A0A813Z2H5_9BILA</name>
<dbReference type="InterPro" id="IPR001628">
    <property type="entry name" value="Znf_hrmn_rcpt"/>
</dbReference>
<dbReference type="GO" id="GO:0030154">
    <property type="term" value="P:cell differentiation"/>
    <property type="evidence" value="ECO:0007669"/>
    <property type="project" value="TreeGrafter"/>
</dbReference>
<accession>A0A813Z2H5</accession>
<evidence type="ECO:0000313" key="12">
    <source>
        <dbReference type="Proteomes" id="UP000663891"/>
    </source>
</evidence>
<dbReference type="GO" id="GO:0000122">
    <property type="term" value="P:negative regulation of transcription by RNA polymerase II"/>
    <property type="evidence" value="ECO:0007669"/>
    <property type="project" value="TreeGrafter"/>
</dbReference>
<dbReference type="PRINTS" id="PR00047">
    <property type="entry name" value="STROIDFINGER"/>
</dbReference>
<organism evidence="10 12">
    <name type="scientific">Adineta steineri</name>
    <dbReference type="NCBI Taxonomy" id="433720"/>
    <lineage>
        <taxon>Eukaryota</taxon>
        <taxon>Metazoa</taxon>
        <taxon>Spiralia</taxon>
        <taxon>Gnathifera</taxon>
        <taxon>Rotifera</taxon>
        <taxon>Eurotatoria</taxon>
        <taxon>Bdelloidea</taxon>
        <taxon>Adinetida</taxon>
        <taxon>Adinetidae</taxon>
        <taxon>Adineta</taxon>
    </lineage>
</organism>
<reference evidence="10" key="1">
    <citation type="submission" date="2021-02" db="EMBL/GenBank/DDBJ databases">
        <authorList>
            <person name="Nowell W R."/>
        </authorList>
    </citation>
    <scope>NUCLEOTIDE SEQUENCE</scope>
</reference>
<dbReference type="GO" id="GO:0045944">
    <property type="term" value="P:positive regulation of transcription by RNA polymerase II"/>
    <property type="evidence" value="ECO:0007669"/>
    <property type="project" value="TreeGrafter"/>
</dbReference>
<evidence type="ECO:0000256" key="5">
    <source>
        <dbReference type="ARBA" id="ARBA00023125"/>
    </source>
</evidence>
<evidence type="ECO:0000256" key="8">
    <source>
        <dbReference type="ARBA" id="ARBA00023242"/>
    </source>
</evidence>
<dbReference type="SMART" id="SM00399">
    <property type="entry name" value="ZnF_C4"/>
    <property type="match status" value="1"/>
</dbReference>
<dbReference type="SUPFAM" id="SSF57716">
    <property type="entry name" value="Glucocorticoid receptor-like (DNA-binding domain)"/>
    <property type="match status" value="1"/>
</dbReference>
<evidence type="ECO:0000313" key="10">
    <source>
        <dbReference type="EMBL" id="CAF0893607.1"/>
    </source>
</evidence>
<dbReference type="GO" id="GO:0008270">
    <property type="term" value="F:zinc ion binding"/>
    <property type="evidence" value="ECO:0007669"/>
    <property type="project" value="UniProtKB-KW"/>
</dbReference>
<dbReference type="InterPro" id="IPR013088">
    <property type="entry name" value="Znf_NHR/GATA"/>
</dbReference>
<gene>
    <name evidence="11" type="ORF">OKA104_LOCUS14010</name>
    <name evidence="10" type="ORF">VCS650_LOCUS8914</name>
</gene>
<dbReference type="SUPFAM" id="SSF48508">
    <property type="entry name" value="Nuclear receptor ligand-binding domain"/>
    <property type="match status" value="1"/>
</dbReference>
<keyword evidence="7" id="KW-0675">Receptor</keyword>
<sequence>MADKSHGQCLVCDGVAIGINFGVPTCMPCKAFFRRNATRLGIQQFICKRDGDCLVSYKRRRSCNCCRLAKCFRVGMDKSLILSDEEREARNKLVEMNRLKRGKIPKLQCIKWMQPPYVLRMTISKSSQYLSSSDQTLLSNIFHAHETVFSIKKNDSSICISTPEHISLHDYANQISHGFQNSIEYLKCIPEFARINTDDKIRLVKNHFGIVANMNGPIMQSTVPNNVITTWMTIFGAEITHAHLKSNQLLQAYIFDPVLLKIIVIILVLSSGSPRNLSTTDIDQICDEPLTIFAAQNVYVELLWRYILSRSASEQNAVKFYSRLITCILYWKKLSACVDEYVDNLASELKQMNPLMQDMWPKPAEVEDITDINVAKKIII</sequence>
<dbReference type="Pfam" id="PF00105">
    <property type="entry name" value="zf-C4"/>
    <property type="match status" value="1"/>
</dbReference>
<evidence type="ECO:0000256" key="4">
    <source>
        <dbReference type="ARBA" id="ARBA00023015"/>
    </source>
</evidence>
<dbReference type="PANTHER" id="PTHR24082:SF283">
    <property type="entry name" value="NUCLEAR HORMONE RECEPTOR HR96"/>
    <property type="match status" value="1"/>
</dbReference>
<dbReference type="InterPro" id="IPR035500">
    <property type="entry name" value="NHR-like_dom_sf"/>
</dbReference>
<dbReference type="Gene3D" id="3.30.50.10">
    <property type="entry name" value="Erythroid Transcription Factor GATA-1, subunit A"/>
    <property type="match status" value="1"/>
</dbReference>
<comment type="caution">
    <text evidence="10">The sequence shown here is derived from an EMBL/GenBank/DDBJ whole genome shotgun (WGS) entry which is preliminary data.</text>
</comment>
<protein>
    <recommendedName>
        <fullName evidence="9">Nuclear receptor domain-containing protein</fullName>
    </recommendedName>
</protein>
<evidence type="ECO:0000313" key="11">
    <source>
        <dbReference type="EMBL" id="CAF3723503.1"/>
    </source>
</evidence>